<reference evidence="1" key="2">
    <citation type="submission" date="2021-10" db="EMBL/GenBank/DDBJ databases">
        <authorList>
            <person name="Piombo E."/>
        </authorList>
    </citation>
    <scope>NUCLEOTIDE SEQUENCE</scope>
</reference>
<keyword evidence="2" id="KW-1185">Reference proteome</keyword>
<gene>
    <name evidence="1" type="ORF">CRV2_00003082</name>
</gene>
<proteinExistence type="predicted"/>
<comment type="caution">
    <text evidence="1">The sequence shown here is derived from an EMBL/GenBank/DDBJ whole genome shotgun (WGS) entry which is preliminary data.</text>
</comment>
<protein>
    <submittedName>
        <fullName evidence="1">Uncharacterized protein</fullName>
    </submittedName>
</protein>
<dbReference type="Proteomes" id="UP000836387">
    <property type="component" value="Unassembled WGS sequence"/>
</dbReference>
<accession>A0ACA9TL68</accession>
<name>A0ACA9TL68_BIOOC</name>
<sequence>MMNAATASDSLFSFSLRDICVISFITNWTEMIVSKVLTLLTSALLVQAGCYRGYTSPFSFDLGTEKHADWMGGIPDDSFLTSLSIPGTHDTMTYSVPDQVRQCHNRNLTVQLNSGVRYLDIRGRLTNNLIEIYHAETYTGYNYEFVLVEVFNFLENHPSETVIIRMKEESTAINSTISYEDAFLYYLWNNTATAKGAQKHYYLLPEGESYAPIPRLGDLRGKVFFLQNFPSSVAGRYGIGWETSDMILQDLYEIENVDALRKKWDAIEASLIEAGTTPDDNRALFLSHLSASVGVLPIEAAAGPLNRSVVGMNDETGEWLTETVKEGDESYGKTGIVITDFPGQELIDAVLERNSHLSCAV</sequence>
<evidence type="ECO:0000313" key="2">
    <source>
        <dbReference type="Proteomes" id="UP000836387"/>
    </source>
</evidence>
<reference evidence="1" key="1">
    <citation type="submission" date="2020-04" db="EMBL/GenBank/DDBJ databases">
        <authorList>
            <person name="Broberg M."/>
        </authorList>
    </citation>
    <scope>NUCLEOTIDE SEQUENCE</scope>
</reference>
<dbReference type="EMBL" id="CADEHS020000005">
    <property type="protein sequence ID" value="CAG9941648.1"/>
    <property type="molecule type" value="Genomic_DNA"/>
</dbReference>
<organism evidence="1 2">
    <name type="scientific">Clonostachys rosea f. rosea IK726</name>
    <dbReference type="NCBI Taxonomy" id="1349383"/>
    <lineage>
        <taxon>Eukaryota</taxon>
        <taxon>Fungi</taxon>
        <taxon>Dikarya</taxon>
        <taxon>Ascomycota</taxon>
        <taxon>Pezizomycotina</taxon>
        <taxon>Sordariomycetes</taxon>
        <taxon>Hypocreomycetidae</taxon>
        <taxon>Hypocreales</taxon>
        <taxon>Bionectriaceae</taxon>
        <taxon>Clonostachys</taxon>
    </lineage>
</organism>
<evidence type="ECO:0000313" key="1">
    <source>
        <dbReference type="EMBL" id="CAG9941648.1"/>
    </source>
</evidence>